<dbReference type="SUPFAM" id="SSF109604">
    <property type="entry name" value="HD-domain/PDEase-like"/>
    <property type="match status" value="1"/>
</dbReference>
<dbReference type="InterPro" id="IPR006674">
    <property type="entry name" value="HD_domain"/>
</dbReference>
<evidence type="ECO:0000259" key="1">
    <source>
        <dbReference type="Pfam" id="PF01966"/>
    </source>
</evidence>
<proteinExistence type="predicted"/>
<dbReference type="EMBL" id="LKHP01000009">
    <property type="protein sequence ID" value="KRQ86473.1"/>
    <property type="molecule type" value="Genomic_DNA"/>
</dbReference>
<evidence type="ECO:0000313" key="2">
    <source>
        <dbReference type="EMBL" id="KRQ86473.1"/>
    </source>
</evidence>
<keyword evidence="3" id="KW-1185">Reference proteome</keyword>
<evidence type="ECO:0000313" key="3">
    <source>
        <dbReference type="Proteomes" id="UP000052015"/>
    </source>
</evidence>
<organism evidence="2 3">
    <name type="scientific">Caloramator mitchellensis</name>
    <dbReference type="NCBI Taxonomy" id="908809"/>
    <lineage>
        <taxon>Bacteria</taxon>
        <taxon>Bacillati</taxon>
        <taxon>Bacillota</taxon>
        <taxon>Clostridia</taxon>
        <taxon>Eubacteriales</taxon>
        <taxon>Clostridiaceae</taxon>
        <taxon>Caloramator</taxon>
    </lineage>
</organism>
<sequence>MYRISQFFQAVFAKLERDDIVFVNTYLSERERGLFFRLPKSEQVHSIRVAKDVLNASLDCECYDVLLIKAALLHDIGKIGSGLNPITKSIMVILDKILKDKLKRYKNIRIVKHYYDHPEIALEYLENDNRYLKFLIKNHHNYDVRDKKLQLLQHADCNN</sequence>
<comment type="caution">
    <text evidence="2">The sequence shown here is derived from an EMBL/GenBank/DDBJ whole genome shotgun (WGS) entry which is preliminary data.</text>
</comment>
<dbReference type="AlphaFoldDB" id="A0A0R3JSJ8"/>
<name>A0A0R3JSJ8_CALMK</name>
<accession>A0A0R3JSJ8</accession>
<gene>
    <name evidence="2" type="ORF">ABG79_01679</name>
</gene>
<dbReference type="Proteomes" id="UP000052015">
    <property type="component" value="Unassembled WGS sequence"/>
</dbReference>
<protein>
    <recommendedName>
        <fullName evidence="1">HD domain-containing protein</fullName>
    </recommendedName>
</protein>
<dbReference type="Gene3D" id="1.10.3210.10">
    <property type="entry name" value="Hypothetical protein af1432"/>
    <property type="match status" value="1"/>
</dbReference>
<dbReference type="OrthoDB" id="68032at2"/>
<feature type="domain" description="HD" evidence="1">
    <location>
        <begin position="45"/>
        <end position="156"/>
    </location>
</feature>
<reference evidence="2 3" key="1">
    <citation type="submission" date="2015-09" db="EMBL/GenBank/DDBJ databases">
        <title>Draft genome sequence of a Caloramator mitchellensis, a moderate thermophile from the Great Artesian Basin of Australia.</title>
        <authorList>
            <person name="Patel B.K."/>
        </authorList>
    </citation>
    <scope>NUCLEOTIDE SEQUENCE [LARGE SCALE GENOMIC DNA]</scope>
    <source>
        <strain evidence="2 3">VF08</strain>
    </source>
</reference>
<dbReference type="RefSeq" id="WP_057979011.1">
    <property type="nucleotide sequence ID" value="NZ_LKHP01000009.1"/>
</dbReference>
<dbReference type="Pfam" id="PF01966">
    <property type="entry name" value="HD"/>
    <property type="match status" value="1"/>
</dbReference>
<dbReference type="STRING" id="908809.ABG79_01679"/>